<feature type="transmembrane region" description="Helical" evidence="1">
    <location>
        <begin position="76"/>
        <end position="96"/>
    </location>
</feature>
<feature type="transmembrane region" description="Helical" evidence="1">
    <location>
        <begin position="133"/>
        <end position="156"/>
    </location>
</feature>
<organism evidence="2 3">
    <name type="scientific">Candidatus Thiodiazotropha taylori</name>
    <dbReference type="NCBI Taxonomy" id="2792791"/>
    <lineage>
        <taxon>Bacteria</taxon>
        <taxon>Pseudomonadati</taxon>
        <taxon>Pseudomonadota</taxon>
        <taxon>Gammaproteobacteria</taxon>
        <taxon>Chromatiales</taxon>
        <taxon>Sedimenticolaceae</taxon>
        <taxon>Candidatus Thiodiazotropha</taxon>
    </lineage>
</organism>
<name>A0A9E4KB57_9GAMM</name>
<gene>
    <name evidence="2" type="ORF">JAZ07_01815</name>
</gene>
<feature type="transmembrane region" description="Helical" evidence="1">
    <location>
        <begin position="39"/>
        <end position="64"/>
    </location>
</feature>
<dbReference type="SUPFAM" id="SSF103473">
    <property type="entry name" value="MFS general substrate transporter"/>
    <property type="match status" value="1"/>
</dbReference>
<protein>
    <submittedName>
        <fullName evidence="2">Uncharacterized protein</fullName>
    </submittedName>
</protein>
<dbReference type="InterPro" id="IPR036259">
    <property type="entry name" value="MFS_trans_sf"/>
</dbReference>
<keyword evidence="1" id="KW-1133">Transmembrane helix</keyword>
<accession>A0A9E4KB57</accession>
<proteinExistence type="predicted"/>
<evidence type="ECO:0000313" key="2">
    <source>
        <dbReference type="EMBL" id="MCG7945063.1"/>
    </source>
</evidence>
<evidence type="ECO:0000313" key="3">
    <source>
        <dbReference type="Proteomes" id="UP000886667"/>
    </source>
</evidence>
<comment type="caution">
    <text evidence="2">The sequence shown here is derived from an EMBL/GenBank/DDBJ whole genome shotgun (WGS) entry which is preliminary data.</text>
</comment>
<keyword evidence="1" id="KW-0472">Membrane</keyword>
<feature type="transmembrane region" description="Helical" evidence="1">
    <location>
        <begin position="108"/>
        <end position="127"/>
    </location>
</feature>
<feature type="transmembrane region" description="Helical" evidence="1">
    <location>
        <begin position="168"/>
        <end position="192"/>
    </location>
</feature>
<sequence>MNEQNSDSFYKTPEANLFEEEVLPASLLNSTLTYAKLKLLFWLSLLYLLATLPLVAISFMSGVVPDNESYRLATDIVSLIDNLLYLYLLYMFKLLLNHRLACHSVDNYIYAAIILSLMMSILSYVMPEEVDSFGFSTLGFFVLMVPLGIVNVLYGIKLLKLQSYFNYLRLYSWSTIIAGVFLASVVLFLLAIPAGMVSSFAMAMMFHTTAKELKRHHAGEQLSLNE</sequence>
<evidence type="ECO:0000256" key="1">
    <source>
        <dbReference type="SAM" id="Phobius"/>
    </source>
</evidence>
<dbReference type="AlphaFoldDB" id="A0A9E4KB57"/>
<keyword evidence="1" id="KW-0812">Transmembrane</keyword>
<dbReference type="EMBL" id="JAEPCM010000030">
    <property type="protein sequence ID" value="MCG7945063.1"/>
    <property type="molecule type" value="Genomic_DNA"/>
</dbReference>
<dbReference type="Proteomes" id="UP000886667">
    <property type="component" value="Unassembled WGS sequence"/>
</dbReference>
<reference evidence="2" key="1">
    <citation type="journal article" date="2021" name="Proc. Natl. Acad. Sci. U.S.A.">
        <title>Global biogeography of chemosynthetic symbionts reveals both localized and globally distributed symbiont groups. .</title>
        <authorList>
            <person name="Osvatic J.T."/>
            <person name="Wilkins L.G.E."/>
            <person name="Leibrecht L."/>
            <person name="Leray M."/>
            <person name="Zauner S."/>
            <person name="Polzin J."/>
            <person name="Camacho Y."/>
            <person name="Gros O."/>
            <person name="van Gils J.A."/>
            <person name="Eisen J.A."/>
            <person name="Petersen J.M."/>
            <person name="Yuen B."/>
        </authorList>
    </citation>
    <scope>NUCLEOTIDE SEQUENCE</scope>
    <source>
        <strain evidence="2">MAGclacostrist064TRANS</strain>
    </source>
</reference>